<name>A0ACC6TBE7_9MICC</name>
<proteinExistence type="predicted"/>
<comment type="caution">
    <text evidence="1">The sequence shown here is derived from an EMBL/GenBank/DDBJ whole genome shotgun (WGS) entry which is preliminary data.</text>
</comment>
<dbReference type="EMBL" id="JBEPNJ010000002">
    <property type="protein sequence ID" value="MET3771025.1"/>
    <property type="molecule type" value="Genomic_DNA"/>
</dbReference>
<sequence>MTTLGSVWPLFDLRLTTPRLELRPIRDEDIPAAVDAARSGIHEPGKSPFSTPWTEVPGEELGTNMARWYWRCRAECSPESWTLLLGIWHEGKFIGCQDVGAKEFALLKTVSTGSWLKQSVQGRGLGKEMRAAVVLWAFDWLGAEVAESEAAAWNEASLGVSRSLGYELNGTTRKAWGPQIETVQHVRLTPNTFKRPDWQLQVEGHEAAAKFLKVTDHEAGYGPSRRSASPTRAMRRSPSDRSGAPGGSGVPRVPRRACEPWEGTSALSDGEGPWPAERNHGPPATSA</sequence>
<reference evidence="1" key="1">
    <citation type="submission" date="2024-06" db="EMBL/GenBank/DDBJ databases">
        <title>Genomic Encyclopedia of Type Strains, Phase IV (KMG-IV): sequencing the most valuable type-strain genomes for metagenomic binning, comparative biology and taxonomic classification.</title>
        <authorList>
            <person name="Goeker M."/>
        </authorList>
    </citation>
    <scope>NUCLEOTIDE SEQUENCE</scope>
    <source>
        <strain evidence="1">SJCon</strain>
    </source>
</reference>
<accession>A0ACC6TBE7</accession>
<gene>
    <name evidence="1" type="ORF">ABIC98_000656</name>
</gene>
<keyword evidence="2" id="KW-1185">Reference proteome</keyword>
<dbReference type="Proteomes" id="UP001549207">
    <property type="component" value="Unassembled WGS sequence"/>
</dbReference>
<organism evidence="1 2">
    <name type="scientific">Arthrobacter nitrophenolicus</name>
    <dbReference type="NCBI Taxonomy" id="683150"/>
    <lineage>
        <taxon>Bacteria</taxon>
        <taxon>Bacillati</taxon>
        <taxon>Actinomycetota</taxon>
        <taxon>Actinomycetes</taxon>
        <taxon>Micrococcales</taxon>
        <taxon>Micrococcaceae</taxon>
        <taxon>Arthrobacter</taxon>
    </lineage>
</organism>
<evidence type="ECO:0000313" key="2">
    <source>
        <dbReference type="Proteomes" id="UP001549207"/>
    </source>
</evidence>
<protein>
    <submittedName>
        <fullName evidence="1">RimJ/RimL family protein N-acetyltransferase</fullName>
    </submittedName>
</protein>
<evidence type="ECO:0000313" key="1">
    <source>
        <dbReference type="EMBL" id="MET3771025.1"/>
    </source>
</evidence>